<organism evidence="9">
    <name type="scientific">Cyberlindnera fabianii</name>
    <name type="common">Yeast</name>
    <name type="synonym">Hansenula fabianii</name>
    <dbReference type="NCBI Taxonomy" id="36022"/>
    <lineage>
        <taxon>Eukaryota</taxon>
        <taxon>Fungi</taxon>
        <taxon>Dikarya</taxon>
        <taxon>Ascomycota</taxon>
        <taxon>Saccharomycotina</taxon>
        <taxon>Saccharomycetes</taxon>
        <taxon>Phaffomycetales</taxon>
        <taxon>Phaffomycetaceae</taxon>
        <taxon>Cyberlindnera</taxon>
    </lineage>
</organism>
<accession>A0A061BB13</accession>
<keyword evidence="2" id="KW-0813">Transport</keyword>
<comment type="subcellular location">
    <subcellularLocation>
        <location evidence="1">Cell inner membrane</location>
        <topology evidence="1">Multi-pass membrane protein</topology>
    </subcellularLocation>
</comment>
<dbReference type="VEuPathDB" id="FungiDB:BON22_5178"/>
<feature type="transmembrane region" description="Helical" evidence="8">
    <location>
        <begin position="269"/>
        <end position="287"/>
    </location>
</feature>
<dbReference type="InterPro" id="IPR007272">
    <property type="entry name" value="Sulf_transp_TsuA/YedE"/>
</dbReference>
<name>A0A061BB13_CYBFA</name>
<protein>
    <submittedName>
        <fullName evidence="9">CYFA0S29e00342g1_1</fullName>
    </submittedName>
</protein>
<feature type="transmembrane region" description="Helical" evidence="8">
    <location>
        <begin position="229"/>
        <end position="248"/>
    </location>
</feature>
<evidence type="ECO:0000313" key="9">
    <source>
        <dbReference type="EMBL" id="CDR47125.1"/>
    </source>
</evidence>
<proteinExistence type="predicted"/>
<evidence type="ECO:0000256" key="2">
    <source>
        <dbReference type="ARBA" id="ARBA00022448"/>
    </source>
</evidence>
<dbReference type="Pfam" id="PF04143">
    <property type="entry name" value="Sulf_transp"/>
    <property type="match status" value="1"/>
</dbReference>
<keyword evidence="5 8" id="KW-0812">Transmembrane</keyword>
<feature type="transmembrane region" description="Helical" evidence="8">
    <location>
        <begin position="115"/>
        <end position="138"/>
    </location>
</feature>
<dbReference type="Pfam" id="PF20398">
    <property type="entry name" value="DUF6691"/>
    <property type="match status" value="1"/>
</dbReference>
<feature type="transmembrane region" description="Helical" evidence="8">
    <location>
        <begin position="77"/>
        <end position="94"/>
    </location>
</feature>
<dbReference type="PhylomeDB" id="A0A061BB13"/>
<dbReference type="PANTHER" id="PTHR30574">
    <property type="entry name" value="INNER MEMBRANE PROTEIN YEDE"/>
    <property type="match status" value="1"/>
</dbReference>
<feature type="transmembrane region" description="Helical" evidence="8">
    <location>
        <begin position="158"/>
        <end position="178"/>
    </location>
</feature>
<reference evidence="9" key="1">
    <citation type="journal article" date="2014" name="Genome Announc.">
        <title>Genome sequence of the yeast Cyberlindnera fabianii (Hansenula fabianii).</title>
        <authorList>
            <person name="Freel K.C."/>
            <person name="Sarilar V."/>
            <person name="Neuveglise C."/>
            <person name="Devillers H."/>
            <person name="Friedrich A."/>
            <person name="Schacherer J."/>
        </authorList>
    </citation>
    <scope>NUCLEOTIDE SEQUENCE</scope>
    <source>
        <strain evidence="9">YJS4271</strain>
    </source>
</reference>
<dbReference type="InterPro" id="IPR046513">
    <property type="entry name" value="DUF6691"/>
</dbReference>
<keyword evidence="3" id="KW-1003">Cell membrane</keyword>
<evidence type="ECO:0000256" key="5">
    <source>
        <dbReference type="ARBA" id="ARBA00022692"/>
    </source>
</evidence>
<evidence type="ECO:0000256" key="3">
    <source>
        <dbReference type="ARBA" id="ARBA00022475"/>
    </source>
</evidence>
<feature type="transmembrane region" description="Helical" evidence="8">
    <location>
        <begin position="190"/>
        <end position="209"/>
    </location>
</feature>
<sequence>MAFTPVETSIGAVLIQLATTNFYWQRGQTIGFSSAIFQCFSKLSHNAVQIVTGMLLSSVFVNTFLPQFIPPPALSSSVPYLSLVGFIVGLGTKLGQGCTSGHMIAGLSRLRLRSLVATASFASTAMAVVYFTGAGASLATSTPNYLPQVNMSLLTENVVIQALLASSTALVYLVLPYLSKRAQSKHLTTAFEWVSGLLSGFLFGVGLHIAGMLNPAKTIGFLALPTPEYFDPSLALIMVLAVLPNIFVWRRISKPLLTEKFNCATSTEIPLRMIFGSALFGIGWGLLGVCPGPGLLNTVHYPSTAIYWLVAFLGGQWLGQFL</sequence>
<evidence type="ECO:0000256" key="4">
    <source>
        <dbReference type="ARBA" id="ARBA00022519"/>
    </source>
</evidence>
<dbReference type="PANTHER" id="PTHR30574:SF1">
    <property type="entry name" value="SULPHUR TRANSPORT DOMAIN-CONTAINING PROTEIN"/>
    <property type="match status" value="1"/>
</dbReference>
<dbReference type="GO" id="GO:0005886">
    <property type="term" value="C:plasma membrane"/>
    <property type="evidence" value="ECO:0007669"/>
    <property type="project" value="UniProtKB-SubCell"/>
</dbReference>
<dbReference type="OrthoDB" id="10254418at2759"/>
<feature type="transmembrane region" description="Helical" evidence="8">
    <location>
        <begin position="299"/>
        <end position="319"/>
    </location>
</feature>
<feature type="transmembrane region" description="Helical" evidence="8">
    <location>
        <begin position="47"/>
        <end position="65"/>
    </location>
</feature>
<dbReference type="AlphaFoldDB" id="A0A061BB13"/>
<evidence type="ECO:0000256" key="1">
    <source>
        <dbReference type="ARBA" id="ARBA00004429"/>
    </source>
</evidence>
<evidence type="ECO:0000256" key="6">
    <source>
        <dbReference type="ARBA" id="ARBA00022989"/>
    </source>
</evidence>
<dbReference type="EMBL" id="LK052914">
    <property type="protein sequence ID" value="CDR47125.1"/>
    <property type="molecule type" value="Genomic_DNA"/>
</dbReference>
<evidence type="ECO:0000256" key="8">
    <source>
        <dbReference type="SAM" id="Phobius"/>
    </source>
</evidence>
<gene>
    <name evidence="9" type="ORF">CYFA0S_29e00342g</name>
</gene>
<keyword evidence="4" id="KW-0997">Cell inner membrane</keyword>
<evidence type="ECO:0000256" key="7">
    <source>
        <dbReference type="ARBA" id="ARBA00023136"/>
    </source>
</evidence>
<keyword evidence="7 8" id="KW-0472">Membrane</keyword>
<keyword evidence="6 8" id="KW-1133">Transmembrane helix</keyword>